<name>A0ACA9SLN3_9GLOM</name>
<dbReference type="Proteomes" id="UP000789920">
    <property type="component" value="Unassembled WGS sequence"/>
</dbReference>
<organism evidence="1 2">
    <name type="scientific">Racocetra persica</name>
    <dbReference type="NCBI Taxonomy" id="160502"/>
    <lineage>
        <taxon>Eukaryota</taxon>
        <taxon>Fungi</taxon>
        <taxon>Fungi incertae sedis</taxon>
        <taxon>Mucoromycota</taxon>
        <taxon>Glomeromycotina</taxon>
        <taxon>Glomeromycetes</taxon>
        <taxon>Diversisporales</taxon>
        <taxon>Gigasporaceae</taxon>
        <taxon>Racocetra</taxon>
    </lineage>
</organism>
<dbReference type="EMBL" id="CAJVQC010138230">
    <property type="protein sequence ID" value="CAG8843400.1"/>
    <property type="molecule type" value="Genomic_DNA"/>
</dbReference>
<sequence>MPSVSSLNVEDKAAIKRAIRNSTNKILTATVVRLYVAHPNPDTWTYSNLMGA</sequence>
<reference evidence="1" key="1">
    <citation type="submission" date="2021-06" db="EMBL/GenBank/DDBJ databases">
        <authorList>
            <person name="Kallberg Y."/>
            <person name="Tangrot J."/>
            <person name="Rosling A."/>
        </authorList>
    </citation>
    <scope>NUCLEOTIDE SEQUENCE</scope>
    <source>
        <strain evidence="1">MA461A</strain>
    </source>
</reference>
<protein>
    <submittedName>
        <fullName evidence="1">10987_t:CDS:1</fullName>
    </submittedName>
</protein>
<comment type="caution">
    <text evidence="1">The sequence shown here is derived from an EMBL/GenBank/DDBJ whole genome shotgun (WGS) entry which is preliminary data.</text>
</comment>
<proteinExistence type="predicted"/>
<gene>
    <name evidence="1" type="ORF">RPERSI_LOCUS32744</name>
</gene>
<accession>A0ACA9SLN3</accession>
<evidence type="ECO:0000313" key="1">
    <source>
        <dbReference type="EMBL" id="CAG8843400.1"/>
    </source>
</evidence>
<keyword evidence="2" id="KW-1185">Reference proteome</keyword>
<evidence type="ECO:0000313" key="2">
    <source>
        <dbReference type="Proteomes" id="UP000789920"/>
    </source>
</evidence>
<feature type="non-terminal residue" evidence="1">
    <location>
        <position position="52"/>
    </location>
</feature>